<dbReference type="EMBL" id="JBHLXJ010000008">
    <property type="protein sequence ID" value="MFC0349724.1"/>
    <property type="molecule type" value="Genomic_DNA"/>
</dbReference>
<proteinExistence type="predicted"/>
<accession>A0ABV6IFR2</accession>
<dbReference type="RefSeq" id="WP_390211490.1">
    <property type="nucleotide sequence ID" value="NZ_JBHLXJ010000008.1"/>
</dbReference>
<dbReference type="Proteomes" id="UP001589844">
    <property type="component" value="Unassembled WGS sequence"/>
</dbReference>
<feature type="region of interest" description="Disordered" evidence="1">
    <location>
        <begin position="1"/>
        <end position="61"/>
    </location>
</feature>
<sequence>MTDRPKAKIIQFPRKPTAIIEEPQSPLSELKELLTHNTEPKEESPKPRKPRETKPKQESFIPGVSILVSGGEGVKINNGQQTINKTVNHTTNHYHAPQSVKSTVVVQTGVGVISAEQKRQLLDLRDKVVEASVVRKTPKTPASVMYSLNKHMKVNKYDEILAENFDKAKAWLIKQAAITKSMASAPKKMPSWRKSRISAIHSRCKERDFGTWRIAYMKEKFNQTTMIALSDDDLETLYRAVMSKK</sequence>
<evidence type="ECO:0000256" key="1">
    <source>
        <dbReference type="SAM" id="MobiDB-lite"/>
    </source>
</evidence>
<feature type="compositionally biased region" description="Basic and acidic residues" evidence="1">
    <location>
        <begin position="29"/>
        <end position="57"/>
    </location>
</feature>
<keyword evidence="3" id="KW-1185">Reference proteome</keyword>
<comment type="caution">
    <text evidence="2">The sequence shown here is derived from an EMBL/GenBank/DDBJ whole genome shotgun (WGS) entry which is preliminary data.</text>
</comment>
<name>A0ABV6IFR2_9BURK</name>
<evidence type="ECO:0000313" key="3">
    <source>
        <dbReference type="Proteomes" id="UP001589844"/>
    </source>
</evidence>
<organism evidence="2 3">
    <name type="scientific">Undibacterium danionis</name>
    <dbReference type="NCBI Taxonomy" id="1812100"/>
    <lineage>
        <taxon>Bacteria</taxon>
        <taxon>Pseudomonadati</taxon>
        <taxon>Pseudomonadota</taxon>
        <taxon>Betaproteobacteria</taxon>
        <taxon>Burkholderiales</taxon>
        <taxon>Oxalobacteraceae</taxon>
        <taxon>Undibacterium</taxon>
    </lineage>
</organism>
<evidence type="ECO:0000313" key="2">
    <source>
        <dbReference type="EMBL" id="MFC0349724.1"/>
    </source>
</evidence>
<gene>
    <name evidence="2" type="ORF">ACFFJH_07885</name>
</gene>
<reference evidence="2 3" key="1">
    <citation type="submission" date="2024-09" db="EMBL/GenBank/DDBJ databases">
        <authorList>
            <person name="Sun Q."/>
            <person name="Mori K."/>
        </authorList>
    </citation>
    <scope>NUCLEOTIDE SEQUENCE [LARGE SCALE GENOMIC DNA]</scope>
    <source>
        <strain evidence="2 3">CCM 8677</strain>
    </source>
</reference>
<protein>
    <submittedName>
        <fullName evidence="2">Uncharacterized protein</fullName>
    </submittedName>
</protein>